<evidence type="ECO:0000313" key="3">
    <source>
        <dbReference type="Proteomes" id="UP000287361"/>
    </source>
</evidence>
<organism evidence="2 3">
    <name type="scientific">Anaerotignum faecicola</name>
    <dbReference type="NCBI Taxonomy" id="2358141"/>
    <lineage>
        <taxon>Bacteria</taxon>
        <taxon>Bacillati</taxon>
        <taxon>Bacillota</taxon>
        <taxon>Clostridia</taxon>
        <taxon>Lachnospirales</taxon>
        <taxon>Anaerotignaceae</taxon>
        <taxon>Anaerotignum</taxon>
    </lineage>
</organism>
<dbReference type="EMBL" id="BHVZ01000010">
    <property type="protein sequence ID" value="GCB30208.1"/>
    <property type="molecule type" value="Genomic_DNA"/>
</dbReference>
<evidence type="ECO:0000256" key="1">
    <source>
        <dbReference type="SAM" id="Phobius"/>
    </source>
</evidence>
<dbReference type="AlphaFoldDB" id="A0A401LF96"/>
<evidence type="ECO:0000313" key="2">
    <source>
        <dbReference type="EMBL" id="GCB30208.1"/>
    </source>
</evidence>
<keyword evidence="1" id="KW-0472">Membrane</keyword>
<gene>
    <name evidence="2" type="ORF">KGMB03357_18690</name>
</gene>
<keyword evidence="1" id="KW-1133">Transmembrane helix</keyword>
<name>A0A401LF96_9FIRM</name>
<accession>A0A401LF96</accession>
<dbReference type="Proteomes" id="UP000287361">
    <property type="component" value="Unassembled WGS sequence"/>
</dbReference>
<keyword evidence="1" id="KW-0812">Transmembrane</keyword>
<proteinExistence type="predicted"/>
<comment type="caution">
    <text evidence="2">The sequence shown here is derived from an EMBL/GenBank/DDBJ whole genome shotgun (WGS) entry which is preliminary data.</text>
</comment>
<keyword evidence="3" id="KW-1185">Reference proteome</keyword>
<dbReference type="GeneID" id="86194881"/>
<dbReference type="RefSeq" id="WP_016408507.1">
    <property type="nucleotide sequence ID" value="NZ_DAWBID010000010.1"/>
</dbReference>
<reference evidence="2 3" key="1">
    <citation type="submission" date="2018-10" db="EMBL/GenBank/DDBJ databases">
        <title>Draft Genome Sequence of Anaerotignum sp. KCTC 15736.</title>
        <authorList>
            <person name="Choi S.H."/>
            <person name="Kim J.S."/>
            <person name="Kang S.W."/>
            <person name="Lee J.S."/>
            <person name="Park S.H."/>
        </authorList>
    </citation>
    <scope>NUCLEOTIDE SEQUENCE [LARGE SCALE GENOMIC DNA]</scope>
    <source>
        <strain evidence="2 3">KCTC 15736</strain>
    </source>
</reference>
<feature type="transmembrane region" description="Helical" evidence="1">
    <location>
        <begin position="12"/>
        <end position="34"/>
    </location>
</feature>
<feature type="transmembrane region" description="Helical" evidence="1">
    <location>
        <begin position="46"/>
        <end position="72"/>
    </location>
</feature>
<protein>
    <submittedName>
        <fullName evidence="2">Uncharacterized protein</fullName>
    </submittedName>
</protein>
<sequence length="90" mass="10567">MSMLDTFRMSGTLYVCAIILVMLLIYAAICYLEWRLAQKEEWWKGMILPIVFLLLGRGGRFLGIILLVIYGLQRNKLQKEQNKIEDKIEE</sequence>